<evidence type="ECO:0000313" key="2">
    <source>
        <dbReference type="Proteomes" id="UP000077857"/>
    </source>
</evidence>
<dbReference type="Proteomes" id="UP000077857">
    <property type="component" value="Unassembled WGS sequence"/>
</dbReference>
<evidence type="ECO:0008006" key="3">
    <source>
        <dbReference type="Google" id="ProtNLM"/>
    </source>
</evidence>
<dbReference type="Pfam" id="PF01126">
    <property type="entry name" value="Heme_oxygenase"/>
    <property type="match status" value="1"/>
</dbReference>
<proteinExistence type="predicted"/>
<dbReference type="GO" id="GO:0004392">
    <property type="term" value="F:heme oxygenase (decyclizing) activity"/>
    <property type="evidence" value="ECO:0007669"/>
    <property type="project" value="InterPro"/>
</dbReference>
<organism evidence="1 2">
    <name type="scientific">Methylomonas koyamae</name>
    <dbReference type="NCBI Taxonomy" id="702114"/>
    <lineage>
        <taxon>Bacteria</taxon>
        <taxon>Pseudomonadati</taxon>
        <taxon>Pseudomonadota</taxon>
        <taxon>Gammaproteobacteria</taxon>
        <taxon>Methylococcales</taxon>
        <taxon>Methylococcaceae</taxon>
        <taxon>Methylomonas</taxon>
    </lineage>
</organism>
<protein>
    <recommendedName>
        <fullName evidence="3">Heme oxygenase</fullName>
    </recommendedName>
</protein>
<dbReference type="GO" id="GO:0006788">
    <property type="term" value="P:heme oxidation"/>
    <property type="evidence" value="ECO:0007669"/>
    <property type="project" value="InterPro"/>
</dbReference>
<comment type="caution">
    <text evidence="1">The sequence shown here is derived from an EMBL/GenBank/DDBJ whole genome shotgun (WGS) entry which is preliminary data.</text>
</comment>
<dbReference type="Gene3D" id="1.20.910.10">
    <property type="entry name" value="Heme oxygenase-like"/>
    <property type="match status" value="1"/>
</dbReference>
<gene>
    <name evidence="1" type="ORF">A1507_08785</name>
</gene>
<dbReference type="OrthoDB" id="114943at2"/>
<dbReference type="AlphaFoldDB" id="A0A177NLG2"/>
<dbReference type="CDD" id="cd19166">
    <property type="entry name" value="HemeO-bac"/>
    <property type="match status" value="1"/>
</dbReference>
<accession>A0A177NLG2</accession>
<reference evidence="1 2" key="1">
    <citation type="submission" date="2016-03" db="EMBL/GenBank/DDBJ databases">
        <authorList>
            <person name="Ploux O."/>
        </authorList>
    </citation>
    <scope>NUCLEOTIDE SEQUENCE [LARGE SCALE GENOMIC DNA]</scope>
    <source>
        <strain evidence="1 2">R-45378</strain>
    </source>
</reference>
<name>A0A177NLG2_9GAMM</name>
<sequence>MRATFLPYESSRNLPKPCRRQALCRRRGAALRLLEVVYGQTSGIFSSEFRLFANQACMEITATNPPPAATSQGSLRALLRNATQDQHERLNRHALLTGLLQPGYSLADYRLLLQTLYRLYSALEPRLAEFAAGPIAGFDYAARAKLAWLQADLDYFGIDPAALESSAPPLAVPAIASLGDYVGVLYVIEGSTLGGQLISKRLQQYLGLTPNGGARFYCGYGEASAARWRDYLAFAEALAADAEQSKAAEIAANRTFALFEAELDRAVMRGSPAGNGGNG</sequence>
<dbReference type="SUPFAM" id="SSF48613">
    <property type="entry name" value="Heme oxygenase-like"/>
    <property type="match status" value="1"/>
</dbReference>
<evidence type="ECO:0000313" key="1">
    <source>
        <dbReference type="EMBL" id="OAI18701.1"/>
    </source>
</evidence>
<dbReference type="InterPro" id="IPR016084">
    <property type="entry name" value="Haem_Oase-like_multi-hlx"/>
</dbReference>
<dbReference type="EMBL" id="LUUJ01000056">
    <property type="protein sequence ID" value="OAI18701.1"/>
    <property type="molecule type" value="Genomic_DNA"/>
</dbReference>
<dbReference type="InterPro" id="IPR016053">
    <property type="entry name" value="Haem_Oase-like"/>
</dbReference>